<evidence type="ECO:0000256" key="4">
    <source>
        <dbReference type="SAM" id="MobiDB-lite"/>
    </source>
</evidence>
<evidence type="ECO:0000256" key="3">
    <source>
        <dbReference type="PROSITE-ProRule" id="PRU00339"/>
    </source>
</evidence>
<feature type="repeat" description="TPR" evidence="3">
    <location>
        <begin position="139"/>
        <end position="172"/>
    </location>
</feature>
<dbReference type="AlphaFoldDB" id="A0A517T5K5"/>
<dbReference type="KEGG" id="chya:V22_08890"/>
<feature type="repeat" description="TPR" evidence="3">
    <location>
        <begin position="203"/>
        <end position="236"/>
    </location>
</feature>
<dbReference type="EMBL" id="CP036316">
    <property type="protein sequence ID" value="QDT63665.1"/>
    <property type="molecule type" value="Genomic_DNA"/>
</dbReference>
<protein>
    <submittedName>
        <fullName evidence="6">Cellulose synthase subunit BcsC</fullName>
    </submittedName>
</protein>
<dbReference type="InterPro" id="IPR019734">
    <property type="entry name" value="TPR_rpt"/>
</dbReference>
<dbReference type="PANTHER" id="PTHR45586:SF1">
    <property type="entry name" value="LIPOPOLYSACCHARIDE ASSEMBLY PROTEIN B"/>
    <property type="match status" value="1"/>
</dbReference>
<evidence type="ECO:0000313" key="6">
    <source>
        <dbReference type="EMBL" id="QDT63665.1"/>
    </source>
</evidence>
<feature type="compositionally biased region" description="Low complexity" evidence="4">
    <location>
        <begin position="317"/>
        <end position="334"/>
    </location>
</feature>
<accession>A0A517T5K5</accession>
<dbReference type="Gene3D" id="1.25.40.10">
    <property type="entry name" value="Tetratricopeptide repeat domain"/>
    <property type="match status" value="2"/>
</dbReference>
<dbReference type="PANTHER" id="PTHR45586">
    <property type="entry name" value="TPR REPEAT-CONTAINING PROTEIN PA4667"/>
    <property type="match status" value="1"/>
</dbReference>
<feature type="signal peptide" evidence="5">
    <location>
        <begin position="1"/>
        <end position="28"/>
    </location>
</feature>
<dbReference type="InterPro" id="IPR011990">
    <property type="entry name" value="TPR-like_helical_dom_sf"/>
</dbReference>
<evidence type="ECO:0000256" key="5">
    <source>
        <dbReference type="SAM" id="SignalP"/>
    </source>
</evidence>
<reference evidence="6 7" key="1">
    <citation type="submission" date="2019-02" db="EMBL/GenBank/DDBJ databases">
        <title>Deep-cultivation of Planctomycetes and their phenomic and genomic characterization uncovers novel biology.</title>
        <authorList>
            <person name="Wiegand S."/>
            <person name="Jogler M."/>
            <person name="Boedeker C."/>
            <person name="Pinto D."/>
            <person name="Vollmers J."/>
            <person name="Rivas-Marin E."/>
            <person name="Kohn T."/>
            <person name="Peeters S.H."/>
            <person name="Heuer A."/>
            <person name="Rast P."/>
            <person name="Oberbeckmann S."/>
            <person name="Bunk B."/>
            <person name="Jeske O."/>
            <person name="Meyerdierks A."/>
            <person name="Storesund J.E."/>
            <person name="Kallscheuer N."/>
            <person name="Luecker S."/>
            <person name="Lage O.M."/>
            <person name="Pohl T."/>
            <person name="Merkel B.J."/>
            <person name="Hornburger P."/>
            <person name="Mueller R.-W."/>
            <person name="Bruemmer F."/>
            <person name="Labrenz M."/>
            <person name="Spormann A.M."/>
            <person name="Op den Camp H."/>
            <person name="Overmann J."/>
            <person name="Amann R."/>
            <person name="Jetten M.S.M."/>
            <person name="Mascher T."/>
            <person name="Medema M.H."/>
            <person name="Devos D.P."/>
            <person name="Kaster A.-K."/>
            <person name="Ovreas L."/>
            <person name="Rohde M."/>
            <person name="Galperin M.Y."/>
            <person name="Jogler C."/>
        </authorList>
    </citation>
    <scope>NUCLEOTIDE SEQUENCE [LARGE SCALE GENOMIC DNA]</scope>
    <source>
        <strain evidence="6 7">V22</strain>
    </source>
</reference>
<dbReference type="Pfam" id="PF13432">
    <property type="entry name" value="TPR_16"/>
    <property type="match status" value="3"/>
</dbReference>
<dbReference type="Proteomes" id="UP000319976">
    <property type="component" value="Chromosome"/>
</dbReference>
<sequence precursor="true">MLNSSFQRTHSVLVLSAALVCATSIGCASSGGKGFAFFKGNKQNPQQVAEAKLKAELPVLPGSRKDLKNPARLDLSYARWQQEMGNFPEARKAYQRALDEEPNSLPAMLGLARMEELASRNLAAEEAYKNALAKAPTDPDALHAVGQYYARTERWSDAITHLNKAMQADPDSKRYRFDLGIALAKSGHPDRAYPHLAGTVGPAEAHYNLGYLFYEAKQYEAAEREFLTAVAQKPDLEAAVAMVDEIRREREDATLLATRPQQQQTIQAAAQNVPARQPVYQAGAFQQTAMPQTPQPQQQVRDFHTTTRLQPAPPVPSSWQPVPQQNVMPVQQPVHYGTPSSAHPNMTPAQIEQLQNQRLSR</sequence>
<feature type="region of interest" description="Disordered" evidence="4">
    <location>
        <begin position="308"/>
        <end position="361"/>
    </location>
</feature>
<keyword evidence="7" id="KW-1185">Reference proteome</keyword>
<feature type="compositionally biased region" description="Polar residues" evidence="4">
    <location>
        <begin position="338"/>
        <end position="361"/>
    </location>
</feature>
<keyword evidence="1" id="KW-0677">Repeat</keyword>
<gene>
    <name evidence="6" type="ORF">V22_08890</name>
</gene>
<feature type="repeat" description="TPR" evidence="3">
    <location>
        <begin position="71"/>
        <end position="104"/>
    </location>
</feature>
<dbReference type="SUPFAM" id="SSF48452">
    <property type="entry name" value="TPR-like"/>
    <property type="match status" value="1"/>
</dbReference>
<proteinExistence type="predicted"/>
<evidence type="ECO:0000256" key="1">
    <source>
        <dbReference type="ARBA" id="ARBA00022737"/>
    </source>
</evidence>
<keyword evidence="5" id="KW-0732">Signal</keyword>
<evidence type="ECO:0000313" key="7">
    <source>
        <dbReference type="Proteomes" id="UP000319976"/>
    </source>
</evidence>
<dbReference type="SMART" id="SM00028">
    <property type="entry name" value="TPR"/>
    <property type="match status" value="4"/>
</dbReference>
<name>A0A517T5K5_9PLAN</name>
<dbReference type="PROSITE" id="PS50005">
    <property type="entry name" value="TPR"/>
    <property type="match status" value="3"/>
</dbReference>
<organism evidence="6 7">
    <name type="scientific">Calycomorphotria hydatis</name>
    <dbReference type="NCBI Taxonomy" id="2528027"/>
    <lineage>
        <taxon>Bacteria</taxon>
        <taxon>Pseudomonadati</taxon>
        <taxon>Planctomycetota</taxon>
        <taxon>Planctomycetia</taxon>
        <taxon>Planctomycetales</taxon>
        <taxon>Planctomycetaceae</taxon>
        <taxon>Calycomorphotria</taxon>
    </lineage>
</organism>
<keyword evidence="2 3" id="KW-0802">TPR repeat</keyword>
<feature type="chain" id="PRO_5022236969" evidence="5">
    <location>
        <begin position="29"/>
        <end position="361"/>
    </location>
</feature>
<evidence type="ECO:0000256" key="2">
    <source>
        <dbReference type="ARBA" id="ARBA00022803"/>
    </source>
</evidence>
<dbReference type="InterPro" id="IPR051012">
    <property type="entry name" value="CellSynth/LPSAsmb/PSIAsmb"/>
</dbReference>